<reference evidence="2" key="1">
    <citation type="journal article" date="2014" name="Front. Microbiol.">
        <title>High frequency of phylogenetically diverse reductive dehalogenase-homologous genes in deep subseafloor sedimentary metagenomes.</title>
        <authorList>
            <person name="Kawai M."/>
            <person name="Futagami T."/>
            <person name="Toyoda A."/>
            <person name="Takaki Y."/>
            <person name="Nishi S."/>
            <person name="Hori S."/>
            <person name="Arai W."/>
            <person name="Tsubouchi T."/>
            <person name="Morono Y."/>
            <person name="Uchiyama I."/>
            <person name="Ito T."/>
            <person name="Fujiyama A."/>
            <person name="Inagaki F."/>
            <person name="Takami H."/>
        </authorList>
    </citation>
    <scope>NUCLEOTIDE SEQUENCE</scope>
    <source>
        <strain evidence="2">Expedition CK06-06</strain>
    </source>
</reference>
<dbReference type="GO" id="GO:0004553">
    <property type="term" value="F:hydrolase activity, hydrolyzing O-glycosyl compounds"/>
    <property type="evidence" value="ECO:0007669"/>
    <property type="project" value="InterPro"/>
</dbReference>
<name>X1H0I3_9ZZZZ</name>
<sequence>SFSFDKESGRAVLNGKPYFMRGTNVCVYRFFEDAQRGDKPWRKEWVRRLHRKFKSMHWNSIRYCIGFPPEIWYEIADEEGFLIQDEFPIWLLGKAPENPKAEKIIPEYTEWMRERWNHPCVVIWDGQNESVTVETGKAIGAVRHLDLSNRPWENGWADPQSPHDFVESHPYLFIRAWSGQEPFRLRDVANVSPVPHLRTEQKKLDVPIVINEYAWLWLNRDGTTTCLTDKVYNSLLGPDSTVAQRRSLYARYLAALTEFWRC</sequence>
<evidence type="ECO:0000313" key="2">
    <source>
        <dbReference type="EMBL" id="GAH63666.1"/>
    </source>
</evidence>
<protein>
    <recommendedName>
        <fullName evidence="1">Glycoside hydrolase family 2 catalytic domain-containing protein</fullName>
    </recommendedName>
</protein>
<gene>
    <name evidence="2" type="ORF">S03H2_50214</name>
</gene>
<feature type="non-terminal residue" evidence="2">
    <location>
        <position position="262"/>
    </location>
</feature>
<dbReference type="Gene3D" id="3.20.20.80">
    <property type="entry name" value="Glycosidases"/>
    <property type="match status" value="1"/>
</dbReference>
<dbReference type="InterPro" id="IPR051913">
    <property type="entry name" value="GH2_Domain-Containing"/>
</dbReference>
<dbReference type="EMBL" id="BARU01031779">
    <property type="protein sequence ID" value="GAH63666.1"/>
    <property type="molecule type" value="Genomic_DNA"/>
</dbReference>
<dbReference type="AlphaFoldDB" id="X1H0I3"/>
<accession>X1H0I3</accession>
<dbReference type="GO" id="GO:0005975">
    <property type="term" value="P:carbohydrate metabolic process"/>
    <property type="evidence" value="ECO:0007669"/>
    <property type="project" value="InterPro"/>
</dbReference>
<dbReference type="Pfam" id="PF02836">
    <property type="entry name" value="Glyco_hydro_2_C"/>
    <property type="match status" value="1"/>
</dbReference>
<dbReference type="InterPro" id="IPR017853">
    <property type="entry name" value="GH"/>
</dbReference>
<dbReference type="PANTHER" id="PTHR42732:SF2">
    <property type="entry name" value="BETA-MANNOSIDASE"/>
    <property type="match status" value="1"/>
</dbReference>
<comment type="caution">
    <text evidence="2">The sequence shown here is derived from an EMBL/GenBank/DDBJ whole genome shotgun (WGS) entry which is preliminary data.</text>
</comment>
<proteinExistence type="predicted"/>
<organism evidence="2">
    <name type="scientific">marine sediment metagenome</name>
    <dbReference type="NCBI Taxonomy" id="412755"/>
    <lineage>
        <taxon>unclassified sequences</taxon>
        <taxon>metagenomes</taxon>
        <taxon>ecological metagenomes</taxon>
    </lineage>
</organism>
<feature type="domain" description="Glycoside hydrolase family 2 catalytic" evidence="1">
    <location>
        <begin position="10"/>
        <end position="225"/>
    </location>
</feature>
<dbReference type="PANTHER" id="PTHR42732">
    <property type="entry name" value="BETA-GALACTOSIDASE"/>
    <property type="match status" value="1"/>
</dbReference>
<feature type="non-terminal residue" evidence="2">
    <location>
        <position position="1"/>
    </location>
</feature>
<dbReference type="SUPFAM" id="SSF51445">
    <property type="entry name" value="(Trans)glycosidases"/>
    <property type="match status" value="1"/>
</dbReference>
<dbReference type="InterPro" id="IPR006103">
    <property type="entry name" value="Glyco_hydro_2_cat"/>
</dbReference>
<evidence type="ECO:0000259" key="1">
    <source>
        <dbReference type="Pfam" id="PF02836"/>
    </source>
</evidence>